<keyword evidence="2" id="KW-1185">Reference proteome</keyword>
<dbReference type="EMBL" id="JANSHE010003202">
    <property type="protein sequence ID" value="KAJ2987145.1"/>
    <property type="molecule type" value="Genomic_DNA"/>
</dbReference>
<sequence length="100" mass="11089">MFIEWSEIAIERRGSGNHLKAFSLNAEPRRTELASPPTRRSGNPGPTLRWIHFKCREHADERAGSSLLASSVDKQSATSDTARLLEASSLGLGGEWEEIR</sequence>
<organism evidence="1 2">
    <name type="scientific">Trametes sanguinea</name>
    <dbReference type="NCBI Taxonomy" id="158606"/>
    <lineage>
        <taxon>Eukaryota</taxon>
        <taxon>Fungi</taxon>
        <taxon>Dikarya</taxon>
        <taxon>Basidiomycota</taxon>
        <taxon>Agaricomycotina</taxon>
        <taxon>Agaricomycetes</taxon>
        <taxon>Polyporales</taxon>
        <taxon>Polyporaceae</taxon>
        <taxon>Trametes</taxon>
    </lineage>
</organism>
<name>A0ACC1P6H9_9APHY</name>
<dbReference type="Proteomes" id="UP001144978">
    <property type="component" value="Unassembled WGS sequence"/>
</dbReference>
<protein>
    <submittedName>
        <fullName evidence="1">Uncharacterized protein</fullName>
    </submittedName>
</protein>
<evidence type="ECO:0000313" key="1">
    <source>
        <dbReference type="EMBL" id="KAJ2987145.1"/>
    </source>
</evidence>
<proteinExistence type="predicted"/>
<accession>A0ACC1P6H9</accession>
<reference evidence="1" key="1">
    <citation type="submission" date="2022-08" db="EMBL/GenBank/DDBJ databases">
        <title>Genome Sequence of Pycnoporus sanguineus.</title>
        <authorList>
            <person name="Buettner E."/>
        </authorList>
    </citation>
    <scope>NUCLEOTIDE SEQUENCE</scope>
    <source>
        <strain evidence="1">CG-C14</strain>
    </source>
</reference>
<comment type="caution">
    <text evidence="1">The sequence shown here is derived from an EMBL/GenBank/DDBJ whole genome shotgun (WGS) entry which is preliminary data.</text>
</comment>
<gene>
    <name evidence="1" type="ORF">NUW54_g9516</name>
</gene>
<evidence type="ECO:0000313" key="2">
    <source>
        <dbReference type="Proteomes" id="UP001144978"/>
    </source>
</evidence>